<evidence type="ECO:0000313" key="9">
    <source>
        <dbReference type="Proteomes" id="UP000799437"/>
    </source>
</evidence>
<dbReference type="InterPro" id="IPR006710">
    <property type="entry name" value="Glyco_hydro_43"/>
</dbReference>
<evidence type="ECO:0000256" key="2">
    <source>
        <dbReference type="ARBA" id="ARBA00022801"/>
    </source>
</evidence>
<evidence type="ECO:0000256" key="7">
    <source>
        <dbReference type="SAM" id="SignalP"/>
    </source>
</evidence>
<dbReference type="Proteomes" id="UP000799437">
    <property type="component" value="Unassembled WGS sequence"/>
</dbReference>
<keyword evidence="7" id="KW-0732">Signal</keyword>
<dbReference type="AlphaFoldDB" id="A0A6A6VXB4"/>
<gene>
    <name evidence="8" type="ORF">EJ05DRAFT_142857</name>
</gene>
<dbReference type="Pfam" id="PF04616">
    <property type="entry name" value="Glyco_hydro_43"/>
    <property type="match status" value="1"/>
</dbReference>
<dbReference type="GO" id="GO:0004553">
    <property type="term" value="F:hydrolase activity, hydrolyzing O-glycosyl compounds"/>
    <property type="evidence" value="ECO:0007669"/>
    <property type="project" value="InterPro"/>
</dbReference>
<comment type="similarity">
    <text evidence="1 6">Belongs to the glycosyl hydrolase 43 family.</text>
</comment>
<feature type="signal peptide" evidence="7">
    <location>
        <begin position="1"/>
        <end position="19"/>
    </location>
</feature>
<dbReference type="InterPro" id="IPR023296">
    <property type="entry name" value="Glyco_hydro_beta-prop_sf"/>
</dbReference>
<dbReference type="SUPFAM" id="SSF75005">
    <property type="entry name" value="Arabinanase/levansucrase/invertase"/>
    <property type="match status" value="1"/>
</dbReference>
<feature type="active site" description="Proton acceptor" evidence="4">
    <location>
        <position position="41"/>
    </location>
</feature>
<feature type="site" description="Important for catalytic activity, responsible for pKa modulation of the active site Glu and correct orientation of both the proton donor and substrate" evidence="5">
    <location>
        <position position="183"/>
    </location>
</feature>
<dbReference type="CDD" id="cd08999">
    <property type="entry name" value="GH43_ABN-like"/>
    <property type="match status" value="1"/>
</dbReference>
<proteinExistence type="inferred from homology"/>
<evidence type="ECO:0000256" key="6">
    <source>
        <dbReference type="RuleBase" id="RU361187"/>
    </source>
</evidence>
<dbReference type="InterPro" id="IPR051795">
    <property type="entry name" value="Glycosyl_Hydrlase_43"/>
</dbReference>
<dbReference type="RefSeq" id="XP_033596930.1">
    <property type="nucleotide sequence ID" value="XM_033739250.1"/>
</dbReference>
<accession>A0A6A6VXB4</accession>
<feature type="active site" description="Proton donor" evidence="4">
    <location>
        <position position="235"/>
    </location>
</feature>
<dbReference type="EMBL" id="ML996580">
    <property type="protein sequence ID" value="KAF2754479.1"/>
    <property type="molecule type" value="Genomic_DNA"/>
</dbReference>
<keyword evidence="2 6" id="KW-0378">Hydrolase</keyword>
<keyword evidence="9" id="KW-1185">Reference proteome</keyword>
<organism evidence="8 9">
    <name type="scientific">Pseudovirgaria hyperparasitica</name>
    <dbReference type="NCBI Taxonomy" id="470096"/>
    <lineage>
        <taxon>Eukaryota</taxon>
        <taxon>Fungi</taxon>
        <taxon>Dikarya</taxon>
        <taxon>Ascomycota</taxon>
        <taxon>Pezizomycotina</taxon>
        <taxon>Dothideomycetes</taxon>
        <taxon>Dothideomycetes incertae sedis</taxon>
        <taxon>Acrospermales</taxon>
        <taxon>Acrospermaceae</taxon>
        <taxon>Pseudovirgaria</taxon>
    </lineage>
</organism>
<dbReference type="GeneID" id="54480304"/>
<dbReference type="PANTHER" id="PTHR42812">
    <property type="entry name" value="BETA-XYLOSIDASE"/>
    <property type="match status" value="1"/>
</dbReference>
<protein>
    <submittedName>
        <fullName evidence="8">Arabinanase/levansucrase/invertase</fullName>
    </submittedName>
</protein>
<evidence type="ECO:0000256" key="4">
    <source>
        <dbReference type="PIRSR" id="PIRSR606710-1"/>
    </source>
</evidence>
<evidence type="ECO:0000256" key="3">
    <source>
        <dbReference type="ARBA" id="ARBA00023295"/>
    </source>
</evidence>
<dbReference type="PANTHER" id="PTHR42812:SF5">
    <property type="entry name" value="ENDO-ARABINASE"/>
    <property type="match status" value="1"/>
</dbReference>
<sequence>MSSFRIIAFFACLVSLVISSPVQRRENAAPTGPILSADFPDPSIIKIRDTWYSFSTSSGDRNVQVASSRDFRTWTLITENGQIKDALPRLGDWVTTDASGNPMVWAPDVIKRDDGMYVLYYSALNTPRLHCIGHATSYQITGPYTPAPTALICGDTTLSQGGAIDASGLREPDGSRYIAYKIDGNAIGSGGNCGNGDGARSTPIMLQPVAEDGVTFVGPAIKILDRDVADGPLVEAPSIIRLDDGRHALFFSSNCYTSPMYDVSYAISESGVAGPYAKSDAPLLITGMYGLTAPGGASVWNVQGQSGYKMVFHANSNTGRSMWSADLDVSGRKISLI</sequence>
<evidence type="ECO:0000256" key="1">
    <source>
        <dbReference type="ARBA" id="ARBA00009865"/>
    </source>
</evidence>
<feature type="chain" id="PRO_5025427767" evidence="7">
    <location>
        <begin position="20"/>
        <end position="337"/>
    </location>
</feature>
<keyword evidence="3 6" id="KW-0326">Glycosidase</keyword>
<dbReference type="OrthoDB" id="3879658at2759"/>
<dbReference type="GO" id="GO:0005975">
    <property type="term" value="P:carbohydrate metabolic process"/>
    <property type="evidence" value="ECO:0007669"/>
    <property type="project" value="InterPro"/>
</dbReference>
<evidence type="ECO:0000313" key="8">
    <source>
        <dbReference type="EMBL" id="KAF2754479.1"/>
    </source>
</evidence>
<dbReference type="Gene3D" id="2.115.10.20">
    <property type="entry name" value="Glycosyl hydrolase domain, family 43"/>
    <property type="match status" value="1"/>
</dbReference>
<evidence type="ECO:0000256" key="5">
    <source>
        <dbReference type="PIRSR" id="PIRSR606710-2"/>
    </source>
</evidence>
<reference evidence="8" key="1">
    <citation type="journal article" date="2020" name="Stud. Mycol.">
        <title>101 Dothideomycetes genomes: a test case for predicting lifestyles and emergence of pathogens.</title>
        <authorList>
            <person name="Haridas S."/>
            <person name="Albert R."/>
            <person name="Binder M."/>
            <person name="Bloem J."/>
            <person name="Labutti K."/>
            <person name="Salamov A."/>
            <person name="Andreopoulos B."/>
            <person name="Baker S."/>
            <person name="Barry K."/>
            <person name="Bills G."/>
            <person name="Bluhm B."/>
            <person name="Cannon C."/>
            <person name="Castanera R."/>
            <person name="Culley D."/>
            <person name="Daum C."/>
            <person name="Ezra D."/>
            <person name="Gonzalez J."/>
            <person name="Henrissat B."/>
            <person name="Kuo A."/>
            <person name="Liang C."/>
            <person name="Lipzen A."/>
            <person name="Lutzoni F."/>
            <person name="Magnuson J."/>
            <person name="Mondo S."/>
            <person name="Nolan M."/>
            <person name="Ohm R."/>
            <person name="Pangilinan J."/>
            <person name="Park H.-J."/>
            <person name="Ramirez L."/>
            <person name="Alfaro M."/>
            <person name="Sun H."/>
            <person name="Tritt A."/>
            <person name="Yoshinaga Y."/>
            <person name="Zwiers L.-H."/>
            <person name="Turgeon B."/>
            <person name="Goodwin S."/>
            <person name="Spatafora J."/>
            <person name="Crous P."/>
            <person name="Grigoriev I."/>
        </authorList>
    </citation>
    <scope>NUCLEOTIDE SEQUENCE</scope>
    <source>
        <strain evidence="8">CBS 121739</strain>
    </source>
</reference>
<name>A0A6A6VXB4_9PEZI</name>